<organism evidence="1 2">
    <name type="scientific">Zalaria obscura</name>
    <dbReference type="NCBI Taxonomy" id="2024903"/>
    <lineage>
        <taxon>Eukaryota</taxon>
        <taxon>Fungi</taxon>
        <taxon>Dikarya</taxon>
        <taxon>Ascomycota</taxon>
        <taxon>Pezizomycotina</taxon>
        <taxon>Dothideomycetes</taxon>
        <taxon>Dothideomycetidae</taxon>
        <taxon>Dothideales</taxon>
        <taxon>Zalariaceae</taxon>
        <taxon>Zalaria</taxon>
    </lineage>
</organism>
<evidence type="ECO:0000313" key="1">
    <source>
        <dbReference type="EMBL" id="KAK8196642.1"/>
    </source>
</evidence>
<accession>A0ACC3S6U7</accession>
<name>A0ACC3S6U7_9PEZI</name>
<keyword evidence="2" id="KW-1185">Reference proteome</keyword>
<evidence type="ECO:0000313" key="2">
    <source>
        <dbReference type="Proteomes" id="UP001320706"/>
    </source>
</evidence>
<protein>
    <submittedName>
        <fullName evidence="1">Uncharacterized protein</fullName>
    </submittedName>
</protein>
<comment type="caution">
    <text evidence="1">The sequence shown here is derived from an EMBL/GenBank/DDBJ whole genome shotgun (WGS) entry which is preliminary data.</text>
</comment>
<sequence>MFDIGKDDRTPPPKCYFSHTVLPSYIDSKQPPTKRKPFSTIIAQPFSHTLDLILPGTELENLREKLGNSETLQYARVHMKLKELLEGEFFNEYIRTGNISMLSEGRPGIDNNFSLHEGVLRLELDRATYERCGLTGQPIRDHGRKHIKSRFAIELNLRLPSMVRGKKGFNRIVWAFENVLTQSLTWLFYDLRSPTDGSGPLAALAPHLHTVRPDLMHMEKVALPLFPTAFTEDDKDDAMDLLEWLQLVRLDSPRVRVDDSIDSVLCRYSPPELVRSGEDGPQTSTVELVKLRWRGFIPAGFATTIFSIAIRAVGDQWFAMSAESFDRRSYTVLKDQGHAITWDCE</sequence>
<reference evidence="1" key="1">
    <citation type="submission" date="2024-02" db="EMBL/GenBank/DDBJ databases">
        <title>Metagenome Assembled Genome of Zalaria obscura JY119.</title>
        <authorList>
            <person name="Vighnesh L."/>
            <person name="Jagadeeshwari U."/>
            <person name="Venkata Ramana C."/>
            <person name="Sasikala C."/>
        </authorList>
    </citation>
    <scope>NUCLEOTIDE SEQUENCE</scope>
    <source>
        <strain evidence="1">JY119</strain>
    </source>
</reference>
<dbReference type="Proteomes" id="UP001320706">
    <property type="component" value="Unassembled WGS sequence"/>
</dbReference>
<proteinExistence type="predicted"/>
<dbReference type="EMBL" id="JAMKPW020000041">
    <property type="protein sequence ID" value="KAK8196642.1"/>
    <property type="molecule type" value="Genomic_DNA"/>
</dbReference>
<gene>
    <name evidence="1" type="ORF">M8818_006809</name>
</gene>